<organism evidence="9">
    <name type="scientific">Aedes aegypti</name>
    <name type="common">Yellowfever mosquito</name>
    <name type="synonym">Culex aegypti</name>
    <dbReference type="NCBI Taxonomy" id="7159"/>
    <lineage>
        <taxon>Eukaryota</taxon>
        <taxon>Metazoa</taxon>
        <taxon>Ecdysozoa</taxon>
        <taxon>Arthropoda</taxon>
        <taxon>Hexapoda</taxon>
        <taxon>Insecta</taxon>
        <taxon>Pterygota</taxon>
        <taxon>Neoptera</taxon>
        <taxon>Endopterygota</taxon>
        <taxon>Diptera</taxon>
        <taxon>Nematocera</taxon>
        <taxon>Culicoidea</taxon>
        <taxon>Culicidae</taxon>
        <taxon>Culicinae</taxon>
        <taxon>Aedini</taxon>
        <taxon>Aedes</taxon>
        <taxon>Stegomyia</taxon>
    </lineage>
</organism>
<dbReference type="Proteomes" id="UP000008820">
    <property type="component" value="Chromosome 1"/>
</dbReference>
<dbReference type="PANTHER" id="PTHR24279">
    <property type="entry name" value="CYTOCHROME P450"/>
    <property type="match status" value="1"/>
</dbReference>
<comment type="cofactor">
    <cofactor evidence="1 8">
        <name>heme</name>
        <dbReference type="ChEBI" id="CHEBI:30413"/>
    </cofactor>
</comment>
<evidence type="ECO:0000256" key="5">
    <source>
        <dbReference type="ARBA" id="ARBA00023002"/>
    </source>
</evidence>
<dbReference type="Gene3D" id="1.10.630.10">
    <property type="entry name" value="Cytochrome P450"/>
    <property type="match status" value="1"/>
</dbReference>
<evidence type="ECO:0000313" key="11">
    <source>
        <dbReference type="Proteomes" id="UP000008820"/>
    </source>
</evidence>
<evidence type="ECO:0000256" key="1">
    <source>
        <dbReference type="ARBA" id="ARBA00001971"/>
    </source>
</evidence>
<gene>
    <name evidence="10" type="primary">5575470</name>
</gene>
<dbReference type="CDD" id="cd11054">
    <property type="entry name" value="CYP24A1-like"/>
    <property type="match status" value="1"/>
</dbReference>
<dbReference type="InterPro" id="IPR002401">
    <property type="entry name" value="Cyt_P450_E_grp-I"/>
</dbReference>
<sequence length="483" mass="55551">MCYASKVIKPHMKLMSSVASGKARPFQDLPGPRRFPFLGTINDIIHLGNPKTLHLTISKHHIKYGPLFKIQIGNVNAVFIKDPDMMRSVFAYEGKFPKHPLPEAWTYFNEKRKCKRGLFFMDDEEWLHYRKLLNQPLLRNTSWMIGPIKRVSDNTIKSLPHNAKHSDCKEKRFELHNVESVLYKWSIEVLLSVMLGSSYNEINAIKLNELVEQFSRTVYQIFMYSSKLMAVPPEIADRLQLDAWKQFERIVPESLAIANKIIDISIDDIERGDGLLSKLEDCIPSRDSIKRIFSDFIIAAGDTTAFATLWCLYLLAKNQAVQTMVRDETKHDFLESPLIRATVKESLRLFPIAPFIGRFLATDAIIGDYCIPKNTLALLSLYSAGRDEVNFYLPNEFLPQRWLRRDDKNQSIIPFNANASLPFAIGSRSCIGRKVALIQMQYLLSKILNEYRLTVLNDEEVDAELKLVTVPNKKVKLAFHKLQ</sequence>
<dbReference type="EnsemblMetazoa" id="AAEL011850-RA">
    <property type="protein sequence ID" value="AAEL011850-PA"/>
    <property type="gene ID" value="AAEL011850"/>
</dbReference>
<dbReference type="PANTHER" id="PTHR24279:SF125">
    <property type="entry name" value="CYTOCHROME P450 FAMILY 24 SUBFAMILY A MEMBER 1"/>
    <property type="match status" value="1"/>
</dbReference>
<keyword evidence="4 8" id="KW-0479">Metal-binding</keyword>
<dbReference type="EMBL" id="GDUN01000232">
    <property type="protein sequence ID" value="JAN95687.1"/>
    <property type="molecule type" value="mRNA"/>
</dbReference>
<protein>
    <submittedName>
        <fullName evidence="9">Putative cytochrome p450 cyp11/cyp12/cyp24/cyp27 subfamily</fullName>
    </submittedName>
</protein>
<evidence type="ECO:0000256" key="2">
    <source>
        <dbReference type="ARBA" id="ARBA00010617"/>
    </source>
</evidence>
<evidence type="ECO:0000313" key="9">
    <source>
        <dbReference type="EMBL" id="JAN95687.1"/>
    </source>
</evidence>
<dbReference type="GO" id="GO:0006700">
    <property type="term" value="P:C21-steroid hormone biosynthetic process"/>
    <property type="evidence" value="ECO:0007669"/>
    <property type="project" value="TreeGrafter"/>
</dbReference>
<dbReference type="VEuPathDB" id="VectorBase:AAEL011850"/>
<dbReference type="GO" id="GO:0005743">
    <property type="term" value="C:mitochondrial inner membrane"/>
    <property type="evidence" value="ECO:0007669"/>
    <property type="project" value="TreeGrafter"/>
</dbReference>
<keyword evidence="7" id="KW-0503">Monooxygenase</keyword>
<dbReference type="InterPro" id="IPR036396">
    <property type="entry name" value="Cyt_P450_sf"/>
</dbReference>
<dbReference type="GO" id="GO:0005506">
    <property type="term" value="F:iron ion binding"/>
    <property type="evidence" value="ECO:0007669"/>
    <property type="project" value="InterPro"/>
</dbReference>
<evidence type="ECO:0000256" key="6">
    <source>
        <dbReference type="ARBA" id="ARBA00023004"/>
    </source>
</evidence>
<dbReference type="PRINTS" id="PR00385">
    <property type="entry name" value="P450"/>
</dbReference>
<dbReference type="GO" id="GO:0016705">
    <property type="term" value="F:oxidoreductase activity, acting on paired donors, with incorporation or reduction of molecular oxygen"/>
    <property type="evidence" value="ECO:0007669"/>
    <property type="project" value="InterPro"/>
</dbReference>
<dbReference type="GO" id="GO:0020037">
    <property type="term" value="F:heme binding"/>
    <property type="evidence" value="ECO:0007669"/>
    <property type="project" value="InterPro"/>
</dbReference>
<dbReference type="Pfam" id="PF00067">
    <property type="entry name" value="p450"/>
    <property type="match status" value="1"/>
</dbReference>
<dbReference type="SUPFAM" id="SSF48264">
    <property type="entry name" value="Cytochrome P450"/>
    <property type="match status" value="1"/>
</dbReference>
<dbReference type="GO" id="GO:0071375">
    <property type="term" value="P:cellular response to peptide hormone stimulus"/>
    <property type="evidence" value="ECO:0007669"/>
    <property type="project" value="TreeGrafter"/>
</dbReference>
<dbReference type="GO" id="GO:0034650">
    <property type="term" value="P:cortisol metabolic process"/>
    <property type="evidence" value="ECO:0007669"/>
    <property type="project" value="TreeGrafter"/>
</dbReference>
<evidence type="ECO:0000256" key="4">
    <source>
        <dbReference type="ARBA" id="ARBA00022723"/>
    </source>
</evidence>
<dbReference type="GO" id="GO:0008203">
    <property type="term" value="P:cholesterol metabolic process"/>
    <property type="evidence" value="ECO:0007669"/>
    <property type="project" value="TreeGrafter"/>
</dbReference>
<dbReference type="InterPro" id="IPR050479">
    <property type="entry name" value="CYP11_CYP27_families"/>
</dbReference>
<dbReference type="AlphaFoldDB" id="A0A0P6IXI5"/>
<evidence type="ECO:0000256" key="3">
    <source>
        <dbReference type="ARBA" id="ARBA00022617"/>
    </source>
</evidence>
<dbReference type="InterPro" id="IPR001128">
    <property type="entry name" value="Cyt_P450"/>
</dbReference>
<evidence type="ECO:0000256" key="8">
    <source>
        <dbReference type="PIRSR" id="PIRSR602401-1"/>
    </source>
</evidence>
<reference evidence="10" key="3">
    <citation type="submission" date="2020-05" db="UniProtKB">
        <authorList>
            <consortium name="EnsemblMetazoa"/>
        </authorList>
    </citation>
    <scope>IDENTIFICATION</scope>
    <source>
        <strain evidence="10">LVP_AGWG</strain>
    </source>
</reference>
<feature type="binding site" description="axial binding residue" evidence="8">
    <location>
        <position position="430"/>
    </location>
    <ligand>
        <name>heme</name>
        <dbReference type="ChEBI" id="CHEBI:30413"/>
    </ligand>
    <ligandPart>
        <name>Fe</name>
        <dbReference type="ChEBI" id="CHEBI:18248"/>
    </ligandPart>
</feature>
<name>A0A0P6IXI5_AEDAE</name>
<keyword evidence="5" id="KW-0560">Oxidoreductase</keyword>
<dbReference type="GO" id="GO:0006704">
    <property type="term" value="P:glucocorticoid biosynthetic process"/>
    <property type="evidence" value="ECO:0007669"/>
    <property type="project" value="TreeGrafter"/>
</dbReference>
<evidence type="ECO:0000256" key="7">
    <source>
        <dbReference type="ARBA" id="ARBA00023033"/>
    </source>
</evidence>
<dbReference type="FunCoup" id="A0A0P6IXI5">
    <property type="interactions" value="44"/>
</dbReference>
<dbReference type="InParanoid" id="A0A0P6IXI5"/>
<accession>A0A0P6IXI5</accession>
<keyword evidence="6 8" id="KW-0408">Iron</keyword>
<reference evidence="10 11" key="2">
    <citation type="submission" date="2017-06" db="EMBL/GenBank/DDBJ databases">
        <title>Aedes aegypti genome working group (AGWG) sequencing and assembly.</title>
        <authorList>
            <consortium name="Aedes aegypti Genome Working Group (AGWG)"/>
            <person name="Matthews B.J."/>
        </authorList>
    </citation>
    <scope>NUCLEOTIDE SEQUENCE [LARGE SCALE GENOMIC DNA]</scope>
    <source>
        <strain evidence="10 11">LVP_AGWG</strain>
    </source>
</reference>
<evidence type="ECO:0000313" key="10">
    <source>
        <dbReference type="EnsemblMetazoa" id="AAEL011850-PA"/>
    </source>
</evidence>
<comment type="similarity">
    <text evidence="2">Belongs to the cytochrome P450 family.</text>
</comment>
<reference evidence="9" key="1">
    <citation type="journal article" date="2016" name="PLoS ONE">
        <title>A Deep Insight into the Sialome of Male and Female Aedes aegypti Mosquitoes.</title>
        <authorList>
            <person name="Ribeiro J.M."/>
            <person name="Martin-Martin I."/>
            <person name="Arca B."/>
            <person name="Calvo E."/>
        </authorList>
    </citation>
    <scope>NUCLEOTIDE SEQUENCE</scope>
    <source>
        <strain evidence="9">Liverpool</strain>
        <tissue evidence="9">Salivary glands</tissue>
    </source>
</reference>
<dbReference type="GO" id="GO:0004497">
    <property type="term" value="F:monooxygenase activity"/>
    <property type="evidence" value="ECO:0007669"/>
    <property type="project" value="UniProtKB-KW"/>
</dbReference>
<dbReference type="PRINTS" id="PR00463">
    <property type="entry name" value="EP450I"/>
</dbReference>
<proteinExistence type="evidence at transcript level"/>
<keyword evidence="11" id="KW-1185">Reference proteome</keyword>
<keyword evidence="3 8" id="KW-0349">Heme</keyword>
<dbReference type="OrthoDB" id="3945418at2759"/>